<dbReference type="EMBL" id="DSRU01000344">
    <property type="protein sequence ID" value="HFN00809.1"/>
    <property type="molecule type" value="Genomic_DNA"/>
</dbReference>
<proteinExistence type="predicted"/>
<accession>A0A7C3KIP4</accession>
<gene>
    <name evidence="1" type="ORF">ENR64_24255</name>
</gene>
<evidence type="ECO:0000313" key="1">
    <source>
        <dbReference type="EMBL" id="HFN00809.1"/>
    </source>
</evidence>
<dbReference type="AlphaFoldDB" id="A0A7C3KIP4"/>
<sequence>MKFQVLNGSSRGLKPALVLMILTSLLTVSFSTTTAKISQAQLSFSTVAPRSQQLIARKPVRLPGSVKTAVFKRFAREFNVSTKKLRVVSFSQETWPDTCLGLAKPEQACGAMMVEGWRLLVSDGSLSRIYRTDRTGSYVDVEDISNLGSLPKAVADKVLAFAAKDLGLPVSQLKVAEGRSQVWDGCMGVAGPNQACTMIAMPGWQVIVTGPKQQYWVYHLTQSVEQIKRNPTTSGQGNVVPSFWSPAPSPAPTQEEILFQSVTSGGFAGQTYRTMLMRDGRLLRVDLQGESATSPKLIRRVSDQQMQAFIQTLQNQELGDFIGFSYLPTAGADYFTIALMTPDGNQGIQYADIIQDQTPPKLQKTIQAWDQLSRSDAP</sequence>
<organism evidence="1">
    <name type="scientific">Oscillatoriales cyanobacterium SpSt-418</name>
    <dbReference type="NCBI Taxonomy" id="2282169"/>
    <lineage>
        <taxon>Bacteria</taxon>
        <taxon>Bacillati</taxon>
        <taxon>Cyanobacteriota</taxon>
        <taxon>Cyanophyceae</taxon>
        <taxon>Oscillatoriophycideae</taxon>
        <taxon>Oscillatoriales</taxon>
    </lineage>
</organism>
<reference evidence="1" key="1">
    <citation type="journal article" date="2020" name="mSystems">
        <title>Genome- and Community-Level Interaction Insights into Carbon Utilization and Element Cycling Functions of Hydrothermarchaeota in Hydrothermal Sediment.</title>
        <authorList>
            <person name="Zhou Z."/>
            <person name="Liu Y."/>
            <person name="Xu W."/>
            <person name="Pan J."/>
            <person name="Luo Z.H."/>
            <person name="Li M."/>
        </authorList>
    </citation>
    <scope>NUCLEOTIDE SEQUENCE [LARGE SCALE GENOMIC DNA]</scope>
    <source>
        <strain evidence="1">SpSt-418</strain>
    </source>
</reference>
<comment type="caution">
    <text evidence="1">The sequence shown here is derived from an EMBL/GenBank/DDBJ whole genome shotgun (WGS) entry which is preliminary data.</text>
</comment>
<name>A0A7C3KIP4_9CYAN</name>
<protein>
    <submittedName>
        <fullName evidence="1">Uncharacterized protein</fullName>
    </submittedName>
</protein>